<dbReference type="Proteomes" id="UP000078428">
    <property type="component" value="Unassembled WGS sequence"/>
</dbReference>
<dbReference type="InterPro" id="IPR025538">
    <property type="entry name" value="DUF4424"/>
</dbReference>
<accession>A0A178MKQ7</accession>
<keyword evidence="4" id="KW-1185">Reference proteome</keyword>
<name>A0A178MKQ7_9PROT</name>
<feature type="chain" id="PRO_5008092021" description="DUF4424 domain-containing protein" evidence="1">
    <location>
        <begin position="27"/>
        <end position="340"/>
    </location>
</feature>
<evidence type="ECO:0000256" key="1">
    <source>
        <dbReference type="SAM" id="SignalP"/>
    </source>
</evidence>
<sequence length="340" mass="37851">MNPCAPGRWAALLILAAALWPLPGQANDSTGFQGTTGIELSATRDIEMVSEDLRIGPDEIRVSYVFRNVTDHPVETIVAFPLPDLDLSAGLEAPNWGFPVNKPDFLDFKLWVNDRPVPATLERRAQFKGQDVTRELAAAGVLDIGPWKPGGYDPQFAHVPKETITRLREAGLVTDGDDDHDMPTWVLQTKYFWTQTFPAGAETRIRHVYKPFVGRMVGHKSADIGGKTAVGRLVGEDRSGADRYCIDGATRKALQTIETRQPVLFSPWEIEYILTTARNWRGPIGRFRLVIDKGAPENIVSLCWNGLRKTGPTTFESTIRDYVPDRDIRLLILSRGPASF</sequence>
<feature type="signal peptide" evidence="1">
    <location>
        <begin position="1"/>
        <end position="26"/>
    </location>
</feature>
<proteinExistence type="predicted"/>
<keyword evidence="1" id="KW-0732">Signal</keyword>
<dbReference type="EMBL" id="LWQT01000066">
    <property type="protein sequence ID" value="OAN49311.1"/>
    <property type="molecule type" value="Genomic_DNA"/>
</dbReference>
<feature type="domain" description="DUF4424" evidence="2">
    <location>
        <begin position="26"/>
        <end position="331"/>
    </location>
</feature>
<protein>
    <recommendedName>
        <fullName evidence="2">DUF4424 domain-containing protein</fullName>
    </recommendedName>
</protein>
<dbReference type="Gene3D" id="2.60.40.3680">
    <property type="match status" value="1"/>
</dbReference>
<organism evidence="3 4">
    <name type="scientific">Paramagnetospirillum marisnigri</name>
    <dbReference type="NCBI Taxonomy" id="1285242"/>
    <lineage>
        <taxon>Bacteria</taxon>
        <taxon>Pseudomonadati</taxon>
        <taxon>Pseudomonadota</taxon>
        <taxon>Alphaproteobacteria</taxon>
        <taxon>Rhodospirillales</taxon>
        <taxon>Magnetospirillaceae</taxon>
        <taxon>Paramagnetospirillum</taxon>
    </lineage>
</organism>
<dbReference type="AlphaFoldDB" id="A0A178MKQ7"/>
<dbReference type="STRING" id="1285242.A6A04_04135"/>
<dbReference type="Pfam" id="PF14415">
    <property type="entry name" value="DUF4424"/>
    <property type="match status" value="1"/>
</dbReference>
<reference evidence="3 4" key="1">
    <citation type="submission" date="2016-04" db="EMBL/GenBank/DDBJ databases">
        <title>Draft genome sequence of freshwater magnetotactic bacteria Magnetospirillum marisnigri SP-1 and Magnetospirillum moscoviense BB-1.</title>
        <authorList>
            <person name="Koziaeva V."/>
            <person name="Dziuba M.V."/>
            <person name="Ivanov T.M."/>
            <person name="Kuznetsov B."/>
            <person name="Grouzdev D.S."/>
        </authorList>
    </citation>
    <scope>NUCLEOTIDE SEQUENCE [LARGE SCALE GENOMIC DNA]</scope>
    <source>
        <strain evidence="3 4">SP-1</strain>
    </source>
</reference>
<evidence type="ECO:0000313" key="4">
    <source>
        <dbReference type="Proteomes" id="UP000078428"/>
    </source>
</evidence>
<comment type="caution">
    <text evidence="3">The sequence shown here is derived from an EMBL/GenBank/DDBJ whole genome shotgun (WGS) entry which is preliminary data.</text>
</comment>
<evidence type="ECO:0000313" key="3">
    <source>
        <dbReference type="EMBL" id="OAN49311.1"/>
    </source>
</evidence>
<gene>
    <name evidence="3" type="ORF">A6A04_04135</name>
</gene>
<evidence type="ECO:0000259" key="2">
    <source>
        <dbReference type="Pfam" id="PF14415"/>
    </source>
</evidence>